<dbReference type="GO" id="GO:0042277">
    <property type="term" value="F:peptide binding"/>
    <property type="evidence" value="ECO:0007669"/>
    <property type="project" value="TreeGrafter"/>
</dbReference>
<evidence type="ECO:0000256" key="11">
    <source>
        <dbReference type="ARBA" id="ARBA00023049"/>
    </source>
</evidence>
<accession>A0A1G7B1C8</accession>
<name>A0A1G7B1C8_9NOCA</name>
<evidence type="ECO:0000256" key="3">
    <source>
        <dbReference type="ARBA" id="ARBA00010136"/>
    </source>
</evidence>
<protein>
    <recommendedName>
        <fullName evidence="5">Aminopeptidase N</fullName>
        <ecNumber evidence="4">3.4.11.2</ecNumber>
    </recommendedName>
    <alternativeName>
        <fullName evidence="12">Alanine aminopeptidase</fullName>
    </alternativeName>
    <alternativeName>
        <fullName evidence="13">Lysyl aminopeptidase</fullName>
    </alternativeName>
</protein>
<dbReference type="GO" id="GO:0005737">
    <property type="term" value="C:cytoplasm"/>
    <property type="evidence" value="ECO:0007669"/>
    <property type="project" value="TreeGrafter"/>
</dbReference>
<keyword evidence="10" id="KW-0862">Zinc</keyword>
<comment type="catalytic activity">
    <reaction evidence="1">
        <text>Release of an N-terminal amino acid, Xaa-|-Yaa- from a peptide, amide or arylamide. Xaa is preferably Ala, but may be most amino acids including Pro (slow action). When a terminal hydrophobic residue is followed by a prolyl residue, the two may be released as an intact Xaa-Pro dipeptide.</text>
        <dbReference type="EC" id="3.4.11.2"/>
    </reaction>
</comment>
<dbReference type="PANTHER" id="PTHR11533:SF174">
    <property type="entry name" value="PUROMYCIN-SENSITIVE AMINOPEPTIDASE-RELATED"/>
    <property type="match status" value="1"/>
</dbReference>
<keyword evidence="18" id="KW-1185">Reference proteome</keyword>
<dbReference type="InterPro" id="IPR014782">
    <property type="entry name" value="Peptidase_M1_dom"/>
</dbReference>
<evidence type="ECO:0000256" key="4">
    <source>
        <dbReference type="ARBA" id="ARBA00012564"/>
    </source>
</evidence>
<dbReference type="InterPro" id="IPR012778">
    <property type="entry name" value="Pept_M1_aminopeptidase"/>
</dbReference>
<dbReference type="GO" id="GO:0016285">
    <property type="term" value="F:alanyl aminopeptidase activity"/>
    <property type="evidence" value="ECO:0007669"/>
    <property type="project" value="UniProtKB-EC"/>
</dbReference>
<dbReference type="FunFam" id="1.10.390.10:FF:000004">
    <property type="entry name" value="Aminopeptidase N"/>
    <property type="match status" value="1"/>
</dbReference>
<dbReference type="GO" id="GO:0006508">
    <property type="term" value="P:proteolysis"/>
    <property type="evidence" value="ECO:0007669"/>
    <property type="project" value="UniProtKB-KW"/>
</dbReference>
<dbReference type="PANTHER" id="PTHR11533">
    <property type="entry name" value="PROTEASE M1 ZINC METALLOPROTEASE"/>
    <property type="match status" value="1"/>
</dbReference>
<evidence type="ECO:0000256" key="10">
    <source>
        <dbReference type="ARBA" id="ARBA00022833"/>
    </source>
</evidence>
<keyword evidence="9" id="KW-0378">Hydrolase</keyword>
<dbReference type="EMBL" id="FNAB01000012">
    <property type="protein sequence ID" value="SDE20934.1"/>
    <property type="molecule type" value="Genomic_DNA"/>
</dbReference>
<dbReference type="Gene3D" id="1.10.390.10">
    <property type="entry name" value="Neutral Protease Domain 2"/>
    <property type="match status" value="1"/>
</dbReference>
<comment type="cofactor">
    <cofactor evidence="2">
        <name>Zn(2+)</name>
        <dbReference type="ChEBI" id="CHEBI:29105"/>
    </cofactor>
</comment>
<dbReference type="GO" id="GO:0008270">
    <property type="term" value="F:zinc ion binding"/>
    <property type="evidence" value="ECO:0007669"/>
    <property type="project" value="InterPro"/>
</dbReference>
<dbReference type="InterPro" id="IPR027268">
    <property type="entry name" value="Peptidase_M4/M1_CTD_sf"/>
</dbReference>
<dbReference type="InterPro" id="IPR050344">
    <property type="entry name" value="Peptidase_M1_aminopeptidases"/>
</dbReference>
<evidence type="ECO:0000259" key="14">
    <source>
        <dbReference type="Pfam" id="PF01433"/>
    </source>
</evidence>
<feature type="domain" description="ERAP1-like C-terminal" evidence="15">
    <location>
        <begin position="511"/>
        <end position="818"/>
    </location>
</feature>
<comment type="similarity">
    <text evidence="3">Belongs to the peptidase M1 family.</text>
</comment>
<evidence type="ECO:0000259" key="16">
    <source>
        <dbReference type="Pfam" id="PF17900"/>
    </source>
</evidence>
<dbReference type="Proteomes" id="UP000199417">
    <property type="component" value="Unassembled WGS sequence"/>
</dbReference>
<evidence type="ECO:0000256" key="5">
    <source>
        <dbReference type="ARBA" id="ARBA00015611"/>
    </source>
</evidence>
<dbReference type="PRINTS" id="PR00756">
    <property type="entry name" value="ALADIPTASE"/>
</dbReference>
<evidence type="ECO:0000256" key="13">
    <source>
        <dbReference type="ARBA" id="ARBA00031533"/>
    </source>
</evidence>
<keyword evidence="8" id="KW-0479">Metal-binding</keyword>
<sequence length="827" mass="90784">MTTANLTRDETAARSAAITVRAYRVELDLAAAPDQSRPGFATTTTLEFDATAAHTWIDFLGLSVESVTVNGETVPVEYDGARIAVRGLGPSNVVTVAATGEYSRSGEGLHRFHDPVDGQTYLYTQYEPADARRVFACFEQPDMKAPFTFAVTAPAGWEVVSNRTVATREADDARQVVEFEPTLPISTYLTAVVAGPYARVESSWSRGDLTVPLGVLCRASLAQYLDADTVLEVTAQGLDFFAEQFDYPYPWGKYDQVFVPEYNLGAMENPGLVTFTEAYVFRGAATAAQYEGRANTILHEMAHMWFGDLVTMVWWDDLWLKESFADYMGALASAEATRWTDAWVAFANRRKAWAYSQDQLPTTHPIVADIVDLEAAKLNFDGITYAKGASVLKQLVAHVGRVEFFEGARRYFRAHAFGTATLEDLLAELSATSGRDLTAWAQAWLQTSGVSTLTLERRGKRHEIVQTNPRPHTLAVGLYDFDDAGSLVLTERLEVDISGVRTPVELTETPLVLLNDGDLTYAKVRLGGFSLRTVEASLDRVVDPLARGLVWSALWNATRDGVLPTERYLTMARTFAPTESNMALLTAALANASYAVGHYLRPEARDRWRSEWLESSWAAMSAAEPGSGEQLAWARAVAAAATVQRDRATDLRAVLDGGATVPGLRLDPDLRWSLWTALAATGDADAADLDAELARDDTASGRTAHLRAMAARPDEDVKARAWASALEDTSLTNDHLDAVIGGFRAGARRDLIARYDGEYFASIGDVWASRSIEIARRIVVGLFPAADSLRTVDAWLDEHAEAPTALHRLVLEQRDHLARDLRVRGVR</sequence>
<keyword evidence="11" id="KW-0482">Metalloprotease</keyword>
<keyword evidence="6 17" id="KW-0031">Aminopeptidase</keyword>
<dbReference type="RefSeq" id="WP_072845750.1">
    <property type="nucleotide sequence ID" value="NZ_FNAB01000012.1"/>
</dbReference>
<dbReference type="Gene3D" id="2.60.40.1730">
    <property type="entry name" value="tricorn interacting facor f3 domain"/>
    <property type="match status" value="1"/>
</dbReference>
<dbReference type="GO" id="GO:0005615">
    <property type="term" value="C:extracellular space"/>
    <property type="evidence" value="ECO:0007669"/>
    <property type="project" value="TreeGrafter"/>
</dbReference>
<dbReference type="InterPro" id="IPR024571">
    <property type="entry name" value="ERAP1-like_C_dom"/>
</dbReference>
<dbReference type="SUPFAM" id="SSF55486">
    <property type="entry name" value="Metalloproteases ('zincins'), catalytic domain"/>
    <property type="match status" value="1"/>
</dbReference>
<evidence type="ECO:0000256" key="8">
    <source>
        <dbReference type="ARBA" id="ARBA00022723"/>
    </source>
</evidence>
<feature type="domain" description="Aminopeptidase N-like N-terminal" evidence="16">
    <location>
        <begin position="96"/>
        <end position="189"/>
    </location>
</feature>
<feature type="domain" description="Peptidase M1 membrane alanine aminopeptidase" evidence="14">
    <location>
        <begin position="231"/>
        <end position="444"/>
    </location>
</feature>
<dbReference type="NCBIfam" id="TIGR02412">
    <property type="entry name" value="pepN_strep_liv"/>
    <property type="match status" value="1"/>
</dbReference>
<evidence type="ECO:0000256" key="9">
    <source>
        <dbReference type="ARBA" id="ARBA00022801"/>
    </source>
</evidence>
<evidence type="ECO:0000256" key="2">
    <source>
        <dbReference type="ARBA" id="ARBA00001947"/>
    </source>
</evidence>
<dbReference type="CDD" id="cd09602">
    <property type="entry name" value="M1_APN"/>
    <property type="match status" value="1"/>
</dbReference>
<dbReference type="InterPro" id="IPR042097">
    <property type="entry name" value="Aminopeptidase_N-like_N_sf"/>
</dbReference>
<dbReference type="Pfam" id="PF11838">
    <property type="entry name" value="ERAP1_C"/>
    <property type="match status" value="1"/>
</dbReference>
<evidence type="ECO:0000313" key="18">
    <source>
        <dbReference type="Proteomes" id="UP000199417"/>
    </source>
</evidence>
<proteinExistence type="inferred from homology"/>
<keyword evidence="7" id="KW-0645">Protease</keyword>
<dbReference type="InterPro" id="IPR001930">
    <property type="entry name" value="Peptidase_M1"/>
</dbReference>
<dbReference type="Pfam" id="PF01433">
    <property type="entry name" value="Peptidase_M1"/>
    <property type="match status" value="1"/>
</dbReference>
<dbReference type="SUPFAM" id="SSF63737">
    <property type="entry name" value="Leukotriene A4 hydrolase N-terminal domain"/>
    <property type="match status" value="1"/>
</dbReference>
<dbReference type="InterPro" id="IPR045357">
    <property type="entry name" value="Aminopeptidase_N-like_N"/>
</dbReference>
<dbReference type="GO" id="GO:0043171">
    <property type="term" value="P:peptide catabolic process"/>
    <property type="evidence" value="ECO:0007669"/>
    <property type="project" value="TreeGrafter"/>
</dbReference>
<dbReference type="AlphaFoldDB" id="A0A1G7B1C8"/>
<dbReference type="Pfam" id="PF17900">
    <property type="entry name" value="Peptidase_M1_N"/>
    <property type="match status" value="1"/>
</dbReference>
<evidence type="ECO:0000256" key="12">
    <source>
        <dbReference type="ARBA" id="ARBA00029811"/>
    </source>
</evidence>
<gene>
    <name evidence="17" type="ORF">SAMN05444580_11232</name>
</gene>
<dbReference type="STRING" id="168276.SAMN05444580_11232"/>
<reference evidence="17 18" key="1">
    <citation type="submission" date="2016-10" db="EMBL/GenBank/DDBJ databases">
        <authorList>
            <person name="de Groot N.N."/>
        </authorList>
    </citation>
    <scope>NUCLEOTIDE SEQUENCE [LARGE SCALE GENOMIC DNA]</scope>
    <source>
        <strain evidence="17 18">JCM 11308</strain>
    </source>
</reference>
<evidence type="ECO:0000259" key="15">
    <source>
        <dbReference type="Pfam" id="PF11838"/>
    </source>
</evidence>
<evidence type="ECO:0000256" key="1">
    <source>
        <dbReference type="ARBA" id="ARBA00000098"/>
    </source>
</evidence>
<evidence type="ECO:0000313" key="17">
    <source>
        <dbReference type="EMBL" id="SDE20934.1"/>
    </source>
</evidence>
<evidence type="ECO:0000256" key="6">
    <source>
        <dbReference type="ARBA" id="ARBA00022438"/>
    </source>
</evidence>
<dbReference type="EC" id="3.4.11.2" evidence="4"/>
<dbReference type="GO" id="GO:0070006">
    <property type="term" value="F:metalloaminopeptidase activity"/>
    <property type="evidence" value="ECO:0007669"/>
    <property type="project" value="TreeGrafter"/>
</dbReference>
<organism evidence="17 18">
    <name type="scientific">Rhodococcus tukisamuensis</name>
    <dbReference type="NCBI Taxonomy" id="168276"/>
    <lineage>
        <taxon>Bacteria</taxon>
        <taxon>Bacillati</taxon>
        <taxon>Actinomycetota</taxon>
        <taxon>Actinomycetes</taxon>
        <taxon>Mycobacteriales</taxon>
        <taxon>Nocardiaceae</taxon>
        <taxon>Rhodococcus</taxon>
    </lineage>
</organism>
<dbReference type="FunFam" id="2.60.40.1730:FF:000010">
    <property type="entry name" value="Putative aminopeptidase N"/>
    <property type="match status" value="1"/>
</dbReference>
<evidence type="ECO:0000256" key="7">
    <source>
        <dbReference type="ARBA" id="ARBA00022670"/>
    </source>
</evidence>
<dbReference type="GO" id="GO:0016020">
    <property type="term" value="C:membrane"/>
    <property type="evidence" value="ECO:0007669"/>
    <property type="project" value="TreeGrafter"/>
</dbReference>